<dbReference type="Pfam" id="PF00848">
    <property type="entry name" value="Ring_hydroxyl_A"/>
    <property type="match status" value="1"/>
</dbReference>
<accession>A0A132EB21</accession>
<dbReference type="CDD" id="cd00680">
    <property type="entry name" value="RHO_alpha_C"/>
    <property type="match status" value="1"/>
</dbReference>
<name>A0A132EB21_9BURK</name>
<evidence type="ECO:0000256" key="6">
    <source>
        <dbReference type="ARBA" id="ARBA00023004"/>
    </source>
</evidence>
<keyword evidence="7" id="KW-0411">Iron-sulfur</keyword>
<dbReference type="Gene3D" id="3.90.380.10">
    <property type="entry name" value="Naphthalene 1,2-dioxygenase Alpha Subunit, Chain A, domain 1"/>
    <property type="match status" value="1"/>
</dbReference>
<dbReference type="RefSeq" id="WP_060245500.1">
    <property type="nucleotide sequence ID" value="NZ_LPJR01000067.1"/>
</dbReference>
<dbReference type="PANTHER" id="PTHR43756">
    <property type="entry name" value="CHOLINE MONOOXYGENASE, CHLOROPLASTIC"/>
    <property type="match status" value="1"/>
</dbReference>
<dbReference type="PROSITE" id="PS51296">
    <property type="entry name" value="RIESKE"/>
    <property type="match status" value="1"/>
</dbReference>
<dbReference type="EMBL" id="LPJR01000067">
    <property type="protein sequence ID" value="KWF22785.1"/>
    <property type="molecule type" value="Genomic_DNA"/>
</dbReference>
<keyword evidence="6" id="KW-0408">Iron</keyword>
<organism evidence="9 10">
    <name type="scientific">Burkholderia pseudomultivorans</name>
    <dbReference type="NCBI Taxonomy" id="1207504"/>
    <lineage>
        <taxon>Bacteria</taxon>
        <taxon>Pseudomonadati</taxon>
        <taxon>Pseudomonadota</taxon>
        <taxon>Betaproteobacteria</taxon>
        <taxon>Burkholderiales</taxon>
        <taxon>Burkholderiaceae</taxon>
        <taxon>Burkholderia</taxon>
        <taxon>Burkholderia cepacia complex</taxon>
    </lineage>
</organism>
<dbReference type="Proteomes" id="UP000062912">
    <property type="component" value="Unassembled WGS sequence"/>
</dbReference>
<keyword evidence="4" id="KW-0479">Metal-binding</keyword>
<evidence type="ECO:0000256" key="7">
    <source>
        <dbReference type="ARBA" id="ARBA00023014"/>
    </source>
</evidence>
<dbReference type="Pfam" id="PF00355">
    <property type="entry name" value="Rieske"/>
    <property type="match status" value="1"/>
</dbReference>
<dbReference type="InterPro" id="IPR015879">
    <property type="entry name" value="Ring_hydroxy_dOase_asu_C_dom"/>
</dbReference>
<evidence type="ECO:0000313" key="9">
    <source>
        <dbReference type="EMBL" id="KWF22785.1"/>
    </source>
</evidence>
<dbReference type="CDD" id="cd03469">
    <property type="entry name" value="Rieske_RO_Alpha_N"/>
    <property type="match status" value="1"/>
</dbReference>
<dbReference type="PANTHER" id="PTHR43756:SF5">
    <property type="entry name" value="CHOLINE MONOOXYGENASE, CHLOROPLASTIC"/>
    <property type="match status" value="1"/>
</dbReference>
<dbReference type="InterPro" id="IPR036922">
    <property type="entry name" value="Rieske_2Fe-2S_sf"/>
</dbReference>
<reference evidence="9 10" key="1">
    <citation type="submission" date="2015-11" db="EMBL/GenBank/DDBJ databases">
        <title>Expanding the genomic diversity of Burkholderia species for the development of highly accurate diagnostics.</title>
        <authorList>
            <person name="Sahl J."/>
            <person name="Keim P."/>
            <person name="Wagner D."/>
        </authorList>
    </citation>
    <scope>NUCLEOTIDE SEQUENCE [LARGE SCALE GENOMIC DNA]</scope>
    <source>
        <strain evidence="9 10">MSMB368WGS</strain>
    </source>
</reference>
<evidence type="ECO:0000256" key="2">
    <source>
        <dbReference type="ARBA" id="ARBA00008751"/>
    </source>
</evidence>
<evidence type="ECO:0000256" key="4">
    <source>
        <dbReference type="ARBA" id="ARBA00022723"/>
    </source>
</evidence>
<dbReference type="GO" id="GO:0051537">
    <property type="term" value="F:2 iron, 2 sulfur cluster binding"/>
    <property type="evidence" value="ECO:0007669"/>
    <property type="project" value="UniProtKB-KW"/>
</dbReference>
<proteinExistence type="inferred from homology"/>
<dbReference type="Gene3D" id="2.102.10.10">
    <property type="entry name" value="Rieske [2Fe-2S] iron-sulphur domain"/>
    <property type="match status" value="1"/>
</dbReference>
<dbReference type="OrthoDB" id="9790995at2"/>
<protein>
    <submittedName>
        <fullName evidence="9">(2Fe-2S)-binding protein</fullName>
    </submittedName>
</protein>
<evidence type="ECO:0000259" key="8">
    <source>
        <dbReference type="PROSITE" id="PS51296"/>
    </source>
</evidence>
<evidence type="ECO:0000256" key="5">
    <source>
        <dbReference type="ARBA" id="ARBA00023002"/>
    </source>
</evidence>
<comment type="similarity">
    <text evidence="2">Belongs to the bacterial ring-hydroxylating dioxygenase alpha subunit family.</text>
</comment>
<dbReference type="InterPro" id="IPR017941">
    <property type="entry name" value="Rieske_2Fe-2S"/>
</dbReference>
<comment type="caution">
    <text evidence="9">The sequence shown here is derived from an EMBL/GenBank/DDBJ whole genome shotgun (WGS) entry which is preliminary data.</text>
</comment>
<dbReference type="SUPFAM" id="SSF55961">
    <property type="entry name" value="Bet v1-like"/>
    <property type="match status" value="1"/>
</dbReference>
<sequence>MNQKKIAEIKAGIEYEANRKAPPDGFPALPVIPARRYTDPHFYDLELKHVWRKSWLYAIHGDEVPEPGSYLRWDRMGDPLLFVRDKDGEVRCFYNTCRHRGAPVATQERGIADGGLVCGYHGWTYNLRGDLVNLRDKRDFIGLDTRCRSLIPVRCESIGQYVFINLEPNGQSLAEFLGPAGAMLKSQQADSLRLVDKKAYRVKANLKVALEGFLETYHIASLHTNTVDRFLDHRGTFINMWPNGHSEMITRRRPERSNWVDPGTTGLPEMETANEIIRTTTMQTFCYPNMAMAWAPTGSPAMVFWPTGVNSALCEVSWFAPPWGNGPRPEIWDTRIKNFERILMEDLQFQEDIQKSLESHGYTGSTLNYQERRIYQWHEEADRLIGDAVPSDLRLPPVLEPFIVRE</sequence>
<gene>
    <name evidence="9" type="ORF">WT56_01170</name>
</gene>
<dbReference type="InterPro" id="IPR001663">
    <property type="entry name" value="Rng_hydr_dOase-A"/>
</dbReference>
<keyword evidence="5" id="KW-0560">Oxidoreductase</keyword>
<dbReference type="PRINTS" id="PR00090">
    <property type="entry name" value="RNGDIOXGNASE"/>
</dbReference>
<evidence type="ECO:0000256" key="3">
    <source>
        <dbReference type="ARBA" id="ARBA00022714"/>
    </source>
</evidence>
<evidence type="ECO:0000256" key="1">
    <source>
        <dbReference type="ARBA" id="ARBA00001962"/>
    </source>
</evidence>
<evidence type="ECO:0000313" key="10">
    <source>
        <dbReference type="Proteomes" id="UP000062912"/>
    </source>
</evidence>
<feature type="domain" description="Rieske" evidence="8">
    <location>
        <begin position="56"/>
        <end position="164"/>
    </location>
</feature>
<keyword evidence="3" id="KW-0001">2Fe-2S</keyword>
<comment type="cofactor">
    <cofactor evidence="1">
        <name>Fe cation</name>
        <dbReference type="ChEBI" id="CHEBI:24875"/>
    </cofactor>
</comment>
<dbReference type="SUPFAM" id="SSF50022">
    <property type="entry name" value="ISP domain"/>
    <property type="match status" value="1"/>
</dbReference>
<dbReference type="AlphaFoldDB" id="A0A132EB21"/>
<dbReference type="GO" id="GO:0005506">
    <property type="term" value="F:iron ion binding"/>
    <property type="evidence" value="ECO:0007669"/>
    <property type="project" value="InterPro"/>
</dbReference>
<dbReference type="GO" id="GO:0016491">
    <property type="term" value="F:oxidoreductase activity"/>
    <property type="evidence" value="ECO:0007669"/>
    <property type="project" value="UniProtKB-KW"/>
</dbReference>